<dbReference type="Proteomes" id="UP000727490">
    <property type="component" value="Unassembled WGS sequence"/>
</dbReference>
<dbReference type="EMBL" id="RPHB01000005">
    <property type="protein sequence ID" value="MBW3468673.1"/>
    <property type="molecule type" value="Genomic_DNA"/>
</dbReference>
<dbReference type="InterPro" id="IPR041662">
    <property type="entry name" value="SusD-like_2"/>
</dbReference>
<comment type="caution">
    <text evidence="1">The sequence shown here is derived from an EMBL/GenBank/DDBJ whole genome shotgun (WGS) entry which is preliminary data.</text>
</comment>
<sequence>MKYLSILLVALAFCQSCTQDFDEINADPNRPSEVFPGVILDQLQYRLVNSAIGRSRGFTHELMQMMAPRASVNNGLHRYVIEPNESEGFWNNHYRLMTDLMDMKQVSETLGADAYVAVSLILRAWNYSLMTDAFGDIPFSEANRVEEGLIQPVFDTQKEIYLQLLQDLENANQILSGTSSFIYGGDLIYETTGAPGILKWRKFANTLRLRLLLRILNKDGEINVSEQLNLILGNREMYPVFENIQDDAILRYPGTFPFYNPYFNLRNLSWNEGVYYTIYFMDWMNGMEDPRREVWATTVEENGNQVYKGIMSGYPSEVEYTVGSHSSFPGILREFADLGIIMTYAELEFIHAELALRGFNTPKTVKEHYEGGITASIRQWGKSVPENHFSNPMVRFDESGDFESKLEQIIQHKYFALFFTDYQAWFEKRRTGFPVLPRGEGIPAENNFPVRITYPNYLQALNPDNLEVAVARMGGDTQDTKVWWEK</sequence>
<name>A0A951IXL8_9BACT</name>
<gene>
    <name evidence="1" type="ORF">EGN73_12740</name>
</gene>
<evidence type="ECO:0000313" key="1">
    <source>
        <dbReference type="EMBL" id="MBW3468673.1"/>
    </source>
</evidence>
<dbReference type="AlphaFoldDB" id="A0A951IXL8"/>
<protein>
    <submittedName>
        <fullName evidence="1">SusD/RagB family nutrient-binding outer membrane lipoprotein</fullName>
    </submittedName>
</protein>
<keyword evidence="1" id="KW-0449">Lipoprotein</keyword>
<keyword evidence="2" id="KW-1185">Reference proteome</keyword>
<reference evidence="1 2" key="1">
    <citation type="journal article" date="2020" name="Syst. Appl. Microbiol.">
        <title>Arthrospiribacter ruber gen. nov., sp. nov., a novel bacterium isolated from Arthrospira cultures.</title>
        <authorList>
            <person name="Waleron M."/>
            <person name="Misztak A."/>
            <person name="Waleron M.M."/>
            <person name="Furmaniak M."/>
            <person name="Mrozik A."/>
            <person name="Waleron K."/>
        </authorList>
    </citation>
    <scope>NUCLEOTIDE SEQUENCE [LARGE SCALE GENOMIC DNA]</scope>
    <source>
        <strain evidence="1 2">DPMB0001</strain>
    </source>
</reference>
<organism evidence="1 2">
    <name type="scientific">Arthrospiribacter ruber</name>
    <dbReference type="NCBI Taxonomy" id="2487934"/>
    <lineage>
        <taxon>Bacteria</taxon>
        <taxon>Pseudomonadati</taxon>
        <taxon>Bacteroidota</taxon>
        <taxon>Cytophagia</taxon>
        <taxon>Cytophagales</taxon>
        <taxon>Cyclobacteriaceae</taxon>
        <taxon>Arthrospiribacter</taxon>
    </lineage>
</organism>
<evidence type="ECO:0000313" key="2">
    <source>
        <dbReference type="Proteomes" id="UP000727490"/>
    </source>
</evidence>
<accession>A0A951IXL8</accession>
<dbReference type="Pfam" id="PF12771">
    <property type="entry name" value="SusD-like_2"/>
    <property type="match status" value="1"/>
</dbReference>
<proteinExistence type="predicted"/>